<feature type="domain" description="Methyltransferase type 11" evidence="1">
    <location>
        <begin position="53"/>
        <end position="142"/>
    </location>
</feature>
<dbReference type="SUPFAM" id="SSF53335">
    <property type="entry name" value="S-adenosyl-L-methionine-dependent methyltransferases"/>
    <property type="match status" value="1"/>
</dbReference>
<evidence type="ECO:0000259" key="1">
    <source>
        <dbReference type="Pfam" id="PF08241"/>
    </source>
</evidence>
<dbReference type="EMBL" id="FLUV01001157">
    <property type="protein sequence ID" value="SBW22490.1"/>
    <property type="molecule type" value="Genomic_DNA"/>
</dbReference>
<dbReference type="AlphaFoldDB" id="A0A1C3NY77"/>
<proteinExistence type="predicted"/>
<sequence length="236" mass="25869">MDPIVAANLRSYTGGTQVADYLATPYHARRMADATDLLMRETRRRVSQPLIADLGAGARTVTEGLSQRGARTIMVDVGVHQPPRTASWHIPLVQADLTCPLPFRSATLDGIFAGEIVEHLFDPVAFLEECRRVLVPGGAVVVTTPNLATLQDRIRFLIGRSPRQVDPHHPYLKLHIRPFTYSSLARTFDLCGFRIVGFRSNYVIMGGGARSISSRLIARVFPSLGGSLVLAGVKVR</sequence>
<reference evidence="3" key="1">
    <citation type="submission" date="2016-02" db="EMBL/GenBank/DDBJ databases">
        <authorList>
            <person name="Wibberg D."/>
        </authorList>
    </citation>
    <scope>NUCLEOTIDE SEQUENCE [LARGE SCALE GENOMIC DNA]</scope>
</reference>
<dbReference type="CDD" id="cd02440">
    <property type="entry name" value="AdoMet_MTases"/>
    <property type="match status" value="1"/>
</dbReference>
<organism evidence="2 3">
    <name type="scientific">Candidatus Protofrankia californiensis</name>
    <dbReference type="NCBI Taxonomy" id="1839754"/>
    <lineage>
        <taxon>Bacteria</taxon>
        <taxon>Bacillati</taxon>
        <taxon>Actinomycetota</taxon>
        <taxon>Actinomycetes</taxon>
        <taxon>Frankiales</taxon>
        <taxon>Frankiaceae</taxon>
        <taxon>Protofrankia</taxon>
    </lineage>
</organism>
<evidence type="ECO:0000313" key="2">
    <source>
        <dbReference type="EMBL" id="SBW22490.1"/>
    </source>
</evidence>
<dbReference type="InterPro" id="IPR029063">
    <property type="entry name" value="SAM-dependent_MTases_sf"/>
</dbReference>
<accession>A0A1C3NY77</accession>
<dbReference type="Pfam" id="PF08241">
    <property type="entry name" value="Methyltransf_11"/>
    <property type="match status" value="1"/>
</dbReference>
<dbReference type="Gene3D" id="3.40.50.150">
    <property type="entry name" value="Vaccinia Virus protein VP39"/>
    <property type="match status" value="1"/>
</dbReference>
<evidence type="ECO:0000313" key="3">
    <source>
        <dbReference type="Proteomes" id="UP000199013"/>
    </source>
</evidence>
<dbReference type="GO" id="GO:0008757">
    <property type="term" value="F:S-adenosylmethionine-dependent methyltransferase activity"/>
    <property type="evidence" value="ECO:0007669"/>
    <property type="project" value="InterPro"/>
</dbReference>
<dbReference type="Proteomes" id="UP000199013">
    <property type="component" value="Unassembled WGS sequence"/>
</dbReference>
<name>A0A1C3NY77_9ACTN</name>
<keyword evidence="2" id="KW-0808">Transferase</keyword>
<keyword evidence="3" id="KW-1185">Reference proteome</keyword>
<protein>
    <submittedName>
        <fullName evidence="2">Type 11 methyltransferase</fullName>
    </submittedName>
</protein>
<gene>
    <name evidence="2" type="ORF">FDG2_2720</name>
</gene>
<dbReference type="GO" id="GO:0032259">
    <property type="term" value="P:methylation"/>
    <property type="evidence" value="ECO:0007669"/>
    <property type="project" value="UniProtKB-KW"/>
</dbReference>
<keyword evidence="2" id="KW-0489">Methyltransferase</keyword>
<dbReference type="InterPro" id="IPR013216">
    <property type="entry name" value="Methyltransf_11"/>
</dbReference>